<accession>A0A5C5Y5V2</accession>
<gene>
    <name evidence="1" type="ORF">Pan14r_28970</name>
</gene>
<proteinExistence type="predicted"/>
<dbReference type="Proteomes" id="UP000317238">
    <property type="component" value="Unassembled WGS sequence"/>
</dbReference>
<evidence type="ECO:0000313" key="2">
    <source>
        <dbReference type="Proteomes" id="UP000317238"/>
    </source>
</evidence>
<dbReference type="OrthoDB" id="9148869at2"/>
<comment type="caution">
    <text evidence="1">The sequence shown here is derived from an EMBL/GenBank/DDBJ whole genome shotgun (WGS) entry which is preliminary data.</text>
</comment>
<dbReference type="SUPFAM" id="SSF55781">
    <property type="entry name" value="GAF domain-like"/>
    <property type="match status" value="1"/>
</dbReference>
<name>A0A5C5Y5V2_9PLAN</name>
<evidence type="ECO:0000313" key="1">
    <source>
        <dbReference type="EMBL" id="TWT70590.1"/>
    </source>
</evidence>
<dbReference type="RefSeq" id="WP_145302098.1">
    <property type="nucleotide sequence ID" value="NZ_CP036319.1"/>
</dbReference>
<reference evidence="1 2" key="1">
    <citation type="submission" date="2019-02" db="EMBL/GenBank/DDBJ databases">
        <title>Deep-cultivation of Planctomycetes and their phenomic and genomic characterization uncovers novel biology.</title>
        <authorList>
            <person name="Wiegand S."/>
            <person name="Jogler M."/>
            <person name="Boedeker C."/>
            <person name="Pinto D."/>
            <person name="Vollmers J."/>
            <person name="Rivas-Marin E."/>
            <person name="Kohn T."/>
            <person name="Peeters S.H."/>
            <person name="Heuer A."/>
            <person name="Rast P."/>
            <person name="Oberbeckmann S."/>
            <person name="Bunk B."/>
            <person name="Jeske O."/>
            <person name="Meyerdierks A."/>
            <person name="Storesund J.E."/>
            <person name="Kallscheuer N."/>
            <person name="Luecker S."/>
            <person name="Lage O.M."/>
            <person name="Pohl T."/>
            <person name="Merkel B.J."/>
            <person name="Hornburger P."/>
            <person name="Mueller R.-W."/>
            <person name="Bruemmer F."/>
            <person name="Labrenz M."/>
            <person name="Spormann A.M."/>
            <person name="Op Den Camp H."/>
            <person name="Overmann J."/>
            <person name="Amann R."/>
            <person name="Jetten M.S.M."/>
            <person name="Mascher T."/>
            <person name="Medema M.H."/>
            <person name="Devos D.P."/>
            <person name="Kaster A.-K."/>
            <person name="Ovreas L."/>
            <person name="Rohde M."/>
            <person name="Galperin M.Y."/>
            <person name="Jogler C."/>
        </authorList>
    </citation>
    <scope>NUCLEOTIDE SEQUENCE [LARGE SCALE GENOMIC DNA]</scope>
    <source>
        <strain evidence="1 2">Pan14r</strain>
    </source>
</reference>
<organism evidence="1 2">
    <name type="scientific">Crateriforma conspicua</name>
    <dbReference type="NCBI Taxonomy" id="2527996"/>
    <lineage>
        <taxon>Bacteria</taxon>
        <taxon>Pseudomonadati</taxon>
        <taxon>Planctomycetota</taxon>
        <taxon>Planctomycetia</taxon>
        <taxon>Planctomycetales</taxon>
        <taxon>Planctomycetaceae</taxon>
        <taxon>Crateriforma</taxon>
    </lineage>
</organism>
<protein>
    <recommendedName>
        <fullName evidence="3">GAF domain-containing protein</fullName>
    </recommendedName>
</protein>
<dbReference type="Gene3D" id="3.30.450.40">
    <property type="match status" value="1"/>
</dbReference>
<evidence type="ECO:0008006" key="3">
    <source>
        <dbReference type="Google" id="ProtNLM"/>
    </source>
</evidence>
<sequence>MNQVATLSLPPHSFLTDAVVANVSAEGVCTFGDLKLDAAAAKCIADRNALVVKQPSDLPDAVASAVFIPVFVEQRITSLVMLTSRDQMPADSVVPEPVGVFEVWQPVGPYEEVALSGGYYGRMERFENVSSFVRFERGTGLPGQVWEKLTAVIHDDLGNHPGFLRAAGASADLLQTAVGIPVVDQDFISSVVLISSHRSPIFRGVEVWQAASDGFDLLGGAYAEFPDSMTLNRPVRIANDEGWPKLLSDAKAAVSSLDVGTIYPGREAGASETLPDSAIAIPRFDGQTLHSFIVLMF</sequence>
<dbReference type="EMBL" id="SJPL01000001">
    <property type="protein sequence ID" value="TWT70590.1"/>
    <property type="molecule type" value="Genomic_DNA"/>
</dbReference>
<dbReference type="InterPro" id="IPR029016">
    <property type="entry name" value="GAF-like_dom_sf"/>
</dbReference>
<dbReference type="AlphaFoldDB" id="A0A5C5Y5V2"/>
<keyword evidence="2" id="KW-1185">Reference proteome</keyword>